<dbReference type="KEGG" id="gsl:Gasu_59380"/>
<dbReference type="Gramene" id="EME26451">
    <property type="protein sequence ID" value="EME26451"/>
    <property type="gene ID" value="Gasu_59380"/>
</dbReference>
<proteinExistence type="predicted"/>
<dbReference type="SUPFAM" id="SSF58100">
    <property type="entry name" value="Bacterial hemolysins"/>
    <property type="match status" value="1"/>
</dbReference>
<name>M2VTD0_GALSU</name>
<keyword evidence="1" id="KW-0175">Coiled coil</keyword>
<keyword evidence="3" id="KW-0732">Signal</keyword>
<organism evidence="4 5">
    <name type="scientific">Galdieria sulphuraria</name>
    <name type="common">Red alga</name>
    <dbReference type="NCBI Taxonomy" id="130081"/>
    <lineage>
        <taxon>Eukaryota</taxon>
        <taxon>Rhodophyta</taxon>
        <taxon>Bangiophyceae</taxon>
        <taxon>Galdieriales</taxon>
        <taxon>Galdieriaceae</taxon>
        <taxon>Galdieria</taxon>
    </lineage>
</organism>
<evidence type="ECO:0000256" key="3">
    <source>
        <dbReference type="SAM" id="SignalP"/>
    </source>
</evidence>
<dbReference type="RefSeq" id="XP_005702971.1">
    <property type="nucleotide sequence ID" value="XM_005702914.1"/>
</dbReference>
<feature type="signal peptide" evidence="3">
    <location>
        <begin position="1"/>
        <end position="24"/>
    </location>
</feature>
<dbReference type="Proteomes" id="UP000030680">
    <property type="component" value="Unassembled WGS sequence"/>
</dbReference>
<evidence type="ECO:0000313" key="5">
    <source>
        <dbReference type="Proteomes" id="UP000030680"/>
    </source>
</evidence>
<accession>M2VTD0</accession>
<feature type="transmembrane region" description="Helical" evidence="2">
    <location>
        <begin position="206"/>
        <end position="224"/>
    </location>
</feature>
<feature type="coiled-coil region" evidence="1">
    <location>
        <begin position="31"/>
        <end position="111"/>
    </location>
</feature>
<keyword evidence="2" id="KW-0472">Membrane</keyword>
<dbReference type="OrthoDB" id="10347015at2759"/>
<gene>
    <name evidence="4" type="ORF">Gasu_59380</name>
</gene>
<keyword evidence="5" id="KW-1185">Reference proteome</keyword>
<feature type="transmembrane region" description="Helical" evidence="2">
    <location>
        <begin position="173"/>
        <end position="194"/>
    </location>
</feature>
<keyword evidence="2" id="KW-0812">Transmembrane</keyword>
<protein>
    <submittedName>
        <fullName evidence="4">Uncharacterized protein</fullName>
    </submittedName>
</protein>
<reference evidence="5" key="1">
    <citation type="journal article" date="2013" name="Science">
        <title>Gene transfer from bacteria and archaea facilitated evolution of an extremophilic eukaryote.</title>
        <authorList>
            <person name="Schonknecht G."/>
            <person name="Chen W.H."/>
            <person name="Ternes C.M."/>
            <person name="Barbier G.G."/>
            <person name="Shrestha R.P."/>
            <person name="Stanke M."/>
            <person name="Brautigam A."/>
            <person name="Baker B.J."/>
            <person name="Banfield J.F."/>
            <person name="Garavito R.M."/>
            <person name="Carr K."/>
            <person name="Wilkerson C."/>
            <person name="Rensing S.A."/>
            <person name="Gagneul D."/>
            <person name="Dickenson N.E."/>
            <person name="Oesterhelt C."/>
            <person name="Lercher M.J."/>
            <person name="Weber A.P."/>
        </authorList>
    </citation>
    <scope>NUCLEOTIDE SEQUENCE [LARGE SCALE GENOMIC DNA]</scope>
    <source>
        <strain evidence="5">074W</strain>
    </source>
</reference>
<evidence type="ECO:0000313" key="4">
    <source>
        <dbReference type="EMBL" id="EME26451.1"/>
    </source>
</evidence>
<keyword evidence="2" id="KW-1133">Transmembrane helix</keyword>
<dbReference type="AlphaFoldDB" id="M2VTD0"/>
<feature type="transmembrane region" description="Helical" evidence="2">
    <location>
        <begin position="308"/>
        <end position="330"/>
    </location>
</feature>
<dbReference type="EMBL" id="KB454549">
    <property type="protein sequence ID" value="EME26451.1"/>
    <property type="molecule type" value="Genomic_DNA"/>
</dbReference>
<dbReference type="GeneID" id="17085425"/>
<feature type="transmembrane region" description="Helical" evidence="2">
    <location>
        <begin position="276"/>
        <end position="296"/>
    </location>
</feature>
<evidence type="ECO:0000256" key="2">
    <source>
        <dbReference type="SAM" id="Phobius"/>
    </source>
</evidence>
<feature type="chain" id="PRO_5004027758" evidence="3">
    <location>
        <begin position="25"/>
        <end position="369"/>
    </location>
</feature>
<sequence length="369" mass="42712">MSHHYAQLFMIFLLLLFAITLVQSFEEQEKEIEFKKKIETLDKQLENMKRQMDSSRKGEEREIRKLRREIDQKKEKFKSLSGNFKAKETEVDQLRAKLDEVQRELLILEAKSNNPQLKNVLASVLKSFEKYLDPQIALAFEATHEKMQSLLDAANDHSTVKVMRSENMDGFNWLGTLITCGVIFVPLICCFFGMFRISKKLRLKHYVLFGNISCLSFCLFTLVLHVLMGESPFESFRNNDQNSAIMLIIFICFLCAVTCAIVMVALLKSEDLKEALFYAAVFPLNCSLGLSFRNRLYYPILHHEPFELSVIFLLTACSLYFCEIVVQYFVQYNLTRSSFLLSWNGDIEDIEHNGDSGTPLKKISMTKTD</sequence>
<evidence type="ECO:0000256" key="1">
    <source>
        <dbReference type="SAM" id="Coils"/>
    </source>
</evidence>
<feature type="transmembrane region" description="Helical" evidence="2">
    <location>
        <begin position="244"/>
        <end position="267"/>
    </location>
</feature>
<dbReference type="eggNOG" id="ENOG502QVCG">
    <property type="taxonomic scope" value="Eukaryota"/>
</dbReference>